<feature type="domain" description="N-acetyltransferase" evidence="1">
    <location>
        <begin position="1"/>
        <end position="141"/>
    </location>
</feature>
<dbReference type="Proteomes" id="UP000319671">
    <property type="component" value="Unassembled WGS sequence"/>
</dbReference>
<dbReference type="AlphaFoldDB" id="A0A561E013"/>
<dbReference type="Gene3D" id="3.30.1050.10">
    <property type="entry name" value="SCP2 sterol-binding domain"/>
    <property type="match status" value="1"/>
</dbReference>
<dbReference type="Pfam" id="PF13527">
    <property type="entry name" value="Acetyltransf_9"/>
    <property type="match status" value="1"/>
</dbReference>
<evidence type="ECO:0000259" key="1">
    <source>
        <dbReference type="PROSITE" id="PS51186"/>
    </source>
</evidence>
<dbReference type="InterPro" id="IPR051554">
    <property type="entry name" value="Acetyltransferase_Eis"/>
</dbReference>
<dbReference type="InterPro" id="IPR025559">
    <property type="entry name" value="Eis_dom"/>
</dbReference>
<dbReference type="SUPFAM" id="SSF55718">
    <property type="entry name" value="SCP-like"/>
    <property type="match status" value="1"/>
</dbReference>
<evidence type="ECO:0000313" key="2">
    <source>
        <dbReference type="EMBL" id="TWE08957.1"/>
    </source>
</evidence>
<dbReference type="InterPro" id="IPR041380">
    <property type="entry name" value="Acetyltransf_17"/>
</dbReference>
<dbReference type="InterPro" id="IPR036527">
    <property type="entry name" value="SCP2_sterol-bd_dom_sf"/>
</dbReference>
<sequence length="391" mass="45406">MDIKILKEDEYLESLRLSEYAFQYRVPEEKIPARLEMLKSHKLLGIKENSALAAKLHIIPFAVYMNGEVWDMGGIAGVATYPEYRRSGHVKSLIIEALAQMKHDGQIVSLLAPFDFAFYRKFGWEILSDVKKVTIEKVNLKLLSPQSGYIKRNSKETHHEDIEEIYRKYGEKFSGMLVRDTKWWKEHVHDDQSQAAVFYNTSKEARGYVVFNVKDRKMEIKEMAALDQEARVGLWNFICQHDSMVDIVTVNLPVHDPFPYFLNQPKLKTEVMPYFMCRIVNAKKCLERFRFDSTADPIFIHLEDPFAAWNNGSYLIGNGEVKEFKAKEGSQCLNPPKRGIRLTINELSAILFGYKRPVELYDLGLIKGARQEVDQFETMIPKLKSAFYDFF</sequence>
<dbReference type="Gene3D" id="3.40.630.30">
    <property type="match status" value="2"/>
</dbReference>
<keyword evidence="3" id="KW-1185">Reference proteome</keyword>
<evidence type="ECO:0000313" key="3">
    <source>
        <dbReference type="Proteomes" id="UP000319671"/>
    </source>
</evidence>
<keyword evidence="2" id="KW-0808">Transferase</keyword>
<protein>
    <submittedName>
        <fullName evidence="2">Putative acetyltransferase</fullName>
    </submittedName>
</protein>
<proteinExistence type="predicted"/>
<dbReference type="GO" id="GO:0034069">
    <property type="term" value="F:aminoglycoside N-acetyltransferase activity"/>
    <property type="evidence" value="ECO:0007669"/>
    <property type="project" value="TreeGrafter"/>
</dbReference>
<dbReference type="InterPro" id="IPR000182">
    <property type="entry name" value="GNAT_dom"/>
</dbReference>
<dbReference type="Pfam" id="PF17668">
    <property type="entry name" value="Acetyltransf_17"/>
    <property type="match status" value="1"/>
</dbReference>
<reference evidence="2 3" key="1">
    <citation type="submission" date="2019-06" db="EMBL/GenBank/DDBJ databases">
        <title>Sorghum-associated microbial communities from plants grown in Nebraska, USA.</title>
        <authorList>
            <person name="Schachtman D."/>
        </authorList>
    </citation>
    <scope>NUCLEOTIDE SEQUENCE [LARGE SCALE GENOMIC DNA]</scope>
    <source>
        <strain evidence="2 3">2482</strain>
    </source>
</reference>
<dbReference type="Pfam" id="PF13530">
    <property type="entry name" value="SCP2_2"/>
    <property type="match status" value="1"/>
</dbReference>
<dbReference type="SUPFAM" id="SSF55729">
    <property type="entry name" value="Acyl-CoA N-acyltransferases (Nat)"/>
    <property type="match status" value="1"/>
</dbReference>
<dbReference type="RefSeq" id="WP_144562592.1">
    <property type="nucleotide sequence ID" value="NZ_VIVN01000001.1"/>
</dbReference>
<name>A0A561E013_9BACI</name>
<gene>
    <name evidence="2" type="ORF">FB550_101989</name>
</gene>
<dbReference type="PANTHER" id="PTHR37817">
    <property type="entry name" value="N-ACETYLTRANSFERASE EIS"/>
    <property type="match status" value="1"/>
</dbReference>
<dbReference type="EMBL" id="VIVN01000001">
    <property type="protein sequence ID" value="TWE08957.1"/>
    <property type="molecule type" value="Genomic_DNA"/>
</dbReference>
<organism evidence="2 3">
    <name type="scientific">Neobacillus bataviensis</name>
    <dbReference type="NCBI Taxonomy" id="220685"/>
    <lineage>
        <taxon>Bacteria</taxon>
        <taxon>Bacillati</taxon>
        <taxon>Bacillota</taxon>
        <taxon>Bacilli</taxon>
        <taxon>Bacillales</taxon>
        <taxon>Bacillaceae</taxon>
        <taxon>Neobacillus</taxon>
    </lineage>
</organism>
<dbReference type="PANTHER" id="PTHR37817:SF1">
    <property type="entry name" value="N-ACETYLTRANSFERASE EIS"/>
    <property type="match status" value="1"/>
</dbReference>
<accession>A0A561E013</accession>
<dbReference type="PROSITE" id="PS51186">
    <property type="entry name" value="GNAT"/>
    <property type="match status" value="1"/>
</dbReference>
<dbReference type="GO" id="GO:0030649">
    <property type="term" value="P:aminoglycoside antibiotic catabolic process"/>
    <property type="evidence" value="ECO:0007669"/>
    <property type="project" value="TreeGrafter"/>
</dbReference>
<comment type="caution">
    <text evidence="2">The sequence shown here is derived from an EMBL/GenBank/DDBJ whole genome shotgun (WGS) entry which is preliminary data.</text>
</comment>
<dbReference type="InterPro" id="IPR016181">
    <property type="entry name" value="Acyl_CoA_acyltransferase"/>
</dbReference>